<name>A0A6D2CAX1_9HELI</name>
<accession>A0A6D2CAX1</accession>
<dbReference type="EMBL" id="JRPH02000022">
    <property type="protein sequence ID" value="TLE04012.1"/>
    <property type="molecule type" value="Genomic_DNA"/>
</dbReference>
<dbReference type="AlphaFoldDB" id="A0A6D2CAX1"/>
<dbReference type="Proteomes" id="UP000029870">
    <property type="component" value="Unassembled WGS sequence"/>
</dbReference>
<dbReference type="SUPFAM" id="SSF57783">
    <property type="entry name" value="Zinc beta-ribbon"/>
    <property type="match status" value="1"/>
</dbReference>
<comment type="caution">
    <text evidence="5">The sequence shown here is derived from an EMBL/GenBank/DDBJ whole genome shotgun (WGS) entry which is preliminary data.</text>
</comment>
<evidence type="ECO:0000256" key="3">
    <source>
        <dbReference type="ARBA" id="ARBA00022833"/>
    </source>
</evidence>
<keyword evidence="1" id="KW-0479">Metal-binding</keyword>
<dbReference type="SMART" id="SM00400">
    <property type="entry name" value="ZnF_CHCC"/>
    <property type="match status" value="1"/>
</dbReference>
<dbReference type="GO" id="GO:0008270">
    <property type="term" value="F:zinc ion binding"/>
    <property type="evidence" value="ECO:0007669"/>
    <property type="project" value="UniProtKB-KW"/>
</dbReference>
<keyword evidence="3" id="KW-0862">Zinc</keyword>
<evidence type="ECO:0000313" key="6">
    <source>
        <dbReference type="Proteomes" id="UP000029870"/>
    </source>
</evidence>
<dbReference type="InterPro" id="IPR036977">
    <property type="entry name" value="DNA_primase_Znf_CHC2"/>
</dbReference>
<dbReference type="GO" id="GO:0005737">
    <property type="term" value="C:cytoplasm"/>
    <property type="evidence" value="ECO:0007669"/>
    <property type="project" value="TreeGrafter"/>
</dbReference>
<dbReference type="InterPro" id="IPR050219">
    <property type="entry name" value="DnaG_primase"/>
</dbReference>
<protein>
    <submittedName>
        <fullName evidence="5">DNA primase</fullName>
    </submittedName>
</protein>
<feature type="domain" description="Zinc finger CHC2-type" evidence="4">
    <location>
        <begin position="56"/>
        <end position="110"/>
    </location>
</feature>
<evidence type="ECO:0000256" key="2">
    <source>
        <dbReference type="ARBA" id="ARBA00022771"/>
    </source>
</evidence>
<dbReference type="GO" id="GO:0006269">
    <property type="term" value="P:DNA replication, synthesis of primer"/>
    <property type="evidence" value="ECO:0007669"/>
    <property type="project" value="TreeGrafter"/>
</dbReference>
<evidence type="ECO:0000259" key="4">
    <source>
        <dbReference type="SMART" id="SM00400"/>
    </source>
</evidence>
<sequence>MPTPLTKPLVCYHEKQTNTQGETMIAKERIQEVKDKDLVNVCERLGIELQKNGRNYVAICPFHIENKASFTINTQKNLWYCFGCGEGGDTIKLYMKMKNVNFVKAIDELSILA</sequence>
<dbReference type="PANTHER" id="PTHR30313">
    <property type="entry name" value="DNA PRIMASE"/>
    <property type="match status" value="1"/>
</dbReference>
<evidence type="ECO:0000256" key="1">
    <source>
        <dbReference type="ARBA" id="ARBA00022723"/>
    </source>
</evidence>
<dbReference type="GO" id="GO:0003899">
    <property type="term" value="F:DNA-directed RNA polymerase activity"/>
    <property type="evidence" value="ECO:0007669"/>
    <property type="project" value="InterPro"/>
</dbReference>
<gene>
    <name evidence="5" type="ORF">LS77_007395</name>
</gene>
<reference evidence="5 6" key="1">
    <citation type="journal article" date="2014" name="Genome Announc.">
        <title>Draft genome sequences of eight enterohepatic helicobacter species isolated from both laboratory and wild rodents.</title>
        <authorList>
            <person name="Sheh A."/>
            <person name="Shen Z."/>
            <person name="Fox J.G."/>
        </authorList>
    </citation>
    <scope>NUCLEOTIDE SEQUENCE [LARGE SCALE GENOMIC DNA]</scope>
    <source>
        <strain evidence="5 6">Missouri</strain>
    </source>
</reference>
<dbReference type="Gene3D" id="3.90.580.10">
    <property type="entry name" value="Zinc finger, CHC2-type domain"/>
    <property type="match status" value="1"/>
</dbReference>
<organism evidence="5 6">
    <name type="scientific">Helicobacter bilis</name>
    <dbReference type="NCBI Taxonomy" id="37372"/>
    <lineage>
        <taxon>Bacteria</taxon>
        <taxon>Pseudomonadati</taxon>
        <taxon>Campylobacterota</taxon>
        <taxon>Epsilonproteobacteria</taxon>
        <taxon>Campylobacterales</taxon>
        <taxon>Helicobacteraceae</taxon>
        <taxon>Helicobacter</taxon>
    </lineage>
</organism>
<proteinExistence type="predicted"/>
<dbReference type="GO" id="GO:0003677">
    <property type="term" value="F:DNA binding"/>
    <property type="evidence" value="ECO:0007669"/>
    <property type="project" value="InterPro"/>
</dbReference>
<dbReference type="InterPro" id="IPR002694">
    <property type="entry name" value="Znf_CHC2"/>
</dbReference>
<dbReference type="PANTHER" id="PTHR30313:SF2">
    <property type="entry name" value="DNA PRIMASE"/>
    <property type="match status" value="1"/>
</dbReference>
<keyword evidence="2" id="KW-0863">Zinc-finger</keyword>
<dbReference type="Pfam" id="PF01807">
    <property type="entry name" value="Zn_ribbon_DnaG"/>
    <property type="match status" value="1"/>
</dbReference>
<evidence type="ECO:0000313" key="5">
    <source>
        <dbReference type="EMBL" id="TLE04012.1"/>
    </source>
</evidence>